<evidence type="ECO:0000259" key="14">
    <source>
        <dbReference type="SMART" id="SM00475"/>
    </source>
</evidence>
<dbReference type="SMART" id="SM00475">
    <property type="entry name" value="53EXOc"/>
    <property type="match status" value="1"/>
</dbReference>
<feature type="domain" description="DNA-directed DNA polymerase family A palm" evidence="15">
    <location>
        <begin position="653"/>
        <end position="860"/>
    </location>
</feature>
<keyword evidence="17" id="KW-1185">Reference proteome</keyword>
<dbReference type="EMBL" id="JAUSYY010000001">
    <property type="protein sequence ID" value="MDQ0892451.1"/>
    <property type="molecule type" value="Genomic_DNA"/>
</dbReference>
<dbReference type="PANTHER" id="PTHR10133">
    <property type="entry name" value="DNA POLYMERASE I"/>
    <property type="match status" value="1"/>
</dbReference>
<evidence type="ECO:0000256" key="13">
    <source>
        <dbReference type="SAM" id="MobiDB-lite"/>
    </source>
</evidence>
<dbReference type="EC" id="2.7.7.7" evidence="11 12"/>
<keyword evidence="8 12" id="KW-0238">DNA-binding</keyword>
<dbReference type="Pfam" id="PF01367">
    <property type="entry name" value="5_3_exonuc"/>
    <property type="match status" value="1"/>
</dbReference>
<dbReference type="InterPro" id="IPR002298">
    <property type="entry name" value="DNA_polymerase_A"/>
</dbReference>
<dbReference type="NCBIfam" id="TIGR00593">
    <property type="entry name" value="pola"/>
    <property type="match status" value="1"/>
</dbReference>
<evidence type="ECO:0000259" key="15">
    <source>
        <dbReference type="SMART" id="SM00482"/>
    </source>
</evidence>
<dbReference type="Pfam" id="PF02739">
    <property type="entry name" value="5_3_exonuc_N"/>
    <property type="match status" value="1"/>
</dbReference>
<dbReference type="RefSeq" id="WP_307038440.1">
    <property type="nucleotide sequence ID" value="NZ_JAUSYY010000001.1"/>
</dbReference>
<evidence type="ECO:0000256" key="12">
    <source>
        <dbReference type="RuleBase" id="RU004460"/>
    </source>
</evidence>
<keyword evidence="3 12" id="KW-0548">Nucleotidyltransferase</keyword>
<feature type="region of interest" description="Disordered" evidence="13">
    <location>
        <begin position="299"/>
        <end position="325"/>
    </location>
</feature>
<dbReference type="InterPro" id="IPR020045">
    <property type="entry name" value="DNA_polI_H3TH"/>
</dbReference>
<keyword evidence="12" id="KW-0378">Hydrolase</keyword>
<dbReference type="InterPro" id="IPR008918">
    <property type="entry name" value="HhH2"/>
</dbReference>
<keyword evidence="6 12" id="KW-0540">Nuclease</keyword>
<evidence type="ECO:0000256" key="5">
    <source>
        <dbReference type="ARBA" id="ARBA00022763"/>
    </source>
</evidence>
<dbReference type="Gene3D" id="1.20.1060.10">
    <property type="entry name" value="Taq DNA Polymerase, Chain T, domain 4"/>
    <property type="match status" value="1"/>
</dbReference>
<protein>
    <recommendedName>
        <fullName evidence="11 12">DNA polymerase I</fullName>
        <ecNumber evidence="11 12">2.7.7.7</ecNumber>
    </recommendedName>
</protein>
<dbReference type="CDD" id="cd09859">
    <property type="entry name" value="PIN_53EXO"/>
    <property type="match status" value="1"/>
</dbReference>
<evidence type="ECO:0000256" key="4">
    <source>
        <dbReference type="ARBA" id="ARBA00022705"/>
    </source>
</evidence>
<evidence type="ECO:0000256" key="8">
    <source>
        <dbReference type="ARBA" id="ARBA00023125"/>
    </source>
</evidence>
<evidence type="ECO:0000256" key="11">
    <source>
        <dbReference type="NCBIfam" id="TIGR00593"/>
    </source>
</evidence>
<comment type="similarity">
    <text evidence="1 12">Belongs to the DNA polymerase type-A family.</text>
</comment>
<comment type="function">
    <text evidence="12">In addition to polymerase activity, this DNA polymerase exhibits 5'-3' exonuclease activity.</text>
</comment>
<dbReference type="SMART" id="SM00482">
    <property type="entry name" value="POLAc"/>
    <property type="match status" value="1"/>
</dbReference>
<dbReference type="InterPro" id="IPR036397">
    <property type="entry name" value="RNaseH_sf"/>
</dbReference>
<dbReference type="InterPro" id="IPR019760">
    <property type="entry name" value="DNA-dir_DNA_pol_A_CS"/>
</dbReference>
<dbReference type="CDD" id="cd09898">
    <property type="entry name" value="H3TH_53EXO"/>
    <property type="match status" value="1"/>
</dbReference>
<evidence type="ECO:0000256" key="9">
    <source>
        <dbReference type="ARBA" id="ARBA00023204"/>
    </source>
</evidence>
<dbReference type="Gene3D" id="3.30.70.370">
    <property type="match status" value="1"/>
</dbReference>
<evidence type="ECO:0000256" key="10">
    <source>
        <dbReference type="ARBA" id="ARBA00049244"/>
    </source>
</evidence>
<dbReference type="SMART" id="SM00279">
    <property type="entry name" value="HhH2"/>
    <property type="match status" value="1"/>
</dbReference>
<dbReference type="CDD" id="cd06140">
    <property type="entry name" value="DNA_polA_I_Bacillus_like_exo"/>
    <property type="match status" value="1"/>
</dbReference>
<dbReference type="InterPro" id="IPR012337">
    <property type="entry name" value="RNaseH-like_sf"/>
</dbReference>
<name>A0ABU0R5I8_9MICO</name>
<dbReference type="Gene3D" id="1.10.150.20">
    <property type="entry name" value="5' to 3' exonuclease, C-terminal subdomain"/>
    <property type="match status" value="2"/>
</dbReference>
<evidence type="ECO:0000256" key="1">
    <source>
        <dbReference type="ARBA" id="ARBA00007705"/>
    </source>
</evidence>
<evidence type="ECO:0000313" key="16">
    <source>
        <dbReference type="EMBL" id="MDQ0892451.1"/>
    </source>
</evidence>
<keyword evidence="5 12" id="KW-0227">DNA damage</keyword>
<dbReference type="Pfam" id="PF22619">
    <property type="entry name" value="DNA_polI_exo1"/>
    <property type="match status" value="1"/>
</dbReference>
<evidence type="ECO:0000256" key="3">
    <source>
        <dbReference type="ARBA" id="ARBA00022695"/>
    </source>
</evidence>
<dbReference type="CDD" id="cd08637">
    <property type="entry name" value="DNA_pol_A_pol_I_C"/>
    <property type="match status" value="1"/>
</dbReference>
<keyword evidence="7 12" id="KW-0239">DNA-directed DNA polymerase</keyword>
<keyword evidence="9 12" id="KW-0234">DNA repair</keyword>
<keyword evidence="4 12" id="KW-0235">DNA replication</keyword>
<reference evidence="16 17" key="1">
    <citation type="submission" date="2023-07" db="EMBL/GenBank/DDBJ databases">
        <title>Comparative genomics of wheat-associated soil bacteria to identify genetic determinants of phenazine resistance.</title>
        <authorList>
            <person name="Mouncey N."/>
        </authorList>
    </citation>
    <scope>NUCLEOTIDE SEQUENCE [LARGE SCALE GENOMIC DNA]</scope>
    <source>
        <strain evidence="16 17">V3I3</strain>
    </source>
</reference>
<dbReference type="InterPro" id="IPR029060">
    <property type="entry name" value="PIN-like_dom_sf"/>
</dbReference>
<dbReference type="InterPro" id="IPR001098">
    <property type="entry name" value="DNA-dir_DNA_pol_A_palm_dom"/>
</dbReference>
<comment type="catalytic activity">
    <reaction evidence="10 12">
        <text>DNA(n) + a 2'-deoxyribonucleoside 5'-triphosphate = DNA(n+1) + diphosphate</text>
        <dbReference type="Rhea" id="RHEA:22508"/>
        <dbReference type="Rhea" id="RHEA-COMP:17339"/>
        <dbReference type="Rhea" id="RHEA-COMP:17340"/>
        <dbReference type="ChEBI" id="CHEBI:33019"/>
        <dbReference type="ChEBI" id="CHEBI:61560"/>
        <dbReference type="ChEBI" id="CHEBI:173112"/>
        <dbReference type="EC" id="2.7.7.7"/>
    </reaction>
</comment>
<dbReference type="GO" id="GO:0003887">
    <property type="term" value="F:DNA-directed DNA polymerase activity"/>
    <property type="evidence" value="ECO:0007669"/>
    <property type="project" value="UniProtKB-EC"/>
</dbReference>
<gene>
    <name evidence="12" type="primary">polA</name>
    <name evidence="16" type="ORF">QFZ26_000006</name>
</gene>
<dbReference type="Proteomes" id="UP001239083">
    <property type="component" value="Unassembled WGS sequence"/>
</dbReference>
<keyword evidence="6 12" id="KW-0269">Exonuclease</keyword>
<proteinExistence type="inferred from homology"/>
<dbReference type="Gene3D" id="3.40.50.1010">
    <property type="entry name" value="5'-nuclease"/>
    <property type="match status" value="1"/>
</dbReference>
<dbReference type="SUPFAM" id="SSF88723">
    <property type="entry name" value="PIN domain-like"/>
    <property type="match status" value="1"/>
</dbReference>
<sequence>MPDADKPTLLVVDGHSLAFRAFYALPVDSFTTRDGQHTNAIHGFLSMLLLLLANEKPTHLVVAFDISRFSFRTREFAEYKGTRGDTPPEFKGQVPLLQDALKAMGVRTLEKEDYEADDILATLAARGRAEGYRVLLVSGDRDTIQLVNDDVTLLYPNTQGVSQLKRYDTDAVMERYGIRPEQYPDIAALVGEPSDNLIGISKVGEKTAVKWLGLYGDLEGILEHADEIKGVVGQNLRDQKENAIRNRRLNRLVDDVELEVALDELVAKPIDIESVRPIFERLEFRTLFERLKKIAAGEANGSAGAPAPAEVVETTPEVAAPTAPTPRTLLDEELAAWLEKAVAAEPAGLGLSLEVIDGRVIGAGIATSDETVQLPWQPGRADYAPFEAWLASDAPKIMTDAKSQLKAVTRSGLEFDGLVVDTLVAGWLVRPILQEKNLADLVSRHLGETVPQGDPSQLVPEEGTDSGAPEYAWYSLRLAPVVLRALSESSRRLLADVEMPLVPVLAAMELRGVTVDHAELAGLSSELGDRAAGLAEAAFAEIGREVNLGSPKQLQEVLFDQLGMPKTRATKTGYTTDASALADLQESNPHPFLGFLLEHRDATKLRQIVESLDKAIGSDGRIHTSYGQIGAATGRMSSNDPNLQNIPIRTEDGRRIRKAFRHGPEYTELLTADYSQIEMRIMAHLSGDPGLIEAFNAGEDLHRFVGARVFGVDPADVTPVMRTKVKAMSYGLAYGLSAFGLSKQLRIDRAEATTLMKEYFERFGAVRDYLRGVVEQAKLDGYTETIFGRRRPFPELASPNRVHRENAERAALNSPIQGSAADIIKIAMVGVEGDIAAKGLGSRMLMTVHDELIFEVADGESEVLEAVVRDRMAHAAELLVPLDVQIGRGANWEDAAH</sequence>
<feature type="domain" description="5'-3' exonuclease" evidence="14">
    <location>
        <begin position="5"/>
        <end position="268"/>
    </location>
</feature>
<accession>A0ABU0R5I8</accession>
<comment type="caution">
    <text evidence="16">The sequence shown here is derived from an EMBL/GenBank/DDBJ whole genome shotgun (WGS) entry which is preliminary data.</text>
</comment>
<dbReference type="SUPFAM" id="SSF47807">
    <property type="entry name" value="5' to 3' exonuclease, C-terminal subdomain"/>
    <property type="match status" value="1"/>
</dbReference>
<dbReference type="InterPro" id="IPR018320">
    <property type="entry name" value="DNA_polymerase_1"/>
</dbReference>
<dbReference type="SUPFAM" id="SSF53098">
    <property type="entry name" value="Ribonuclease H-like"/>
    <property type="match status" value="1"/>
</dbReference>
<evidence type="ECO:0000313" key="17">
    <source>
        <dbReference type="Proteomes" id="UP001239083"/>
    </source>
</evidence>
<dbReference type="InterPro" id="IPR054690">
    <property type="entry name" value="DNA_polI_exonuclease"/>
</dbReference>
<evidence type="ECO:0000256" key="2">
    <source>
        <dbReference type="ARBA" id="ARBA00022679"/>
    </source>
</evidence>
<dbReference type="NCBIfam" id="NF004397">
    <property type="entry name" value="PRK05755.1"/>
    <property type="match status" value="1"/>
</dbReference>
<dbReference type="Pfam" id="PF00476">
    <property type="entry name" value="DNA_pol_A"/>
    <property type="match status" value="1"/>
</dbReference>
<evidence type="ECO:0000256" key="7">
    <source>
        <dbReference type="ARBA" id="ARBA00022932"/>
    </source>
</evidence>
<dbReference type="InterPro" id="IPR043502">
    <property type="entry name" value="DNA/RNA_pol_sf"/>
</dbReference>
<dbReference type="PANTHER" id="PTHR10133:SF27">
    <property type="entry name" value="DNA POLYMERASE NU"/>
    <property type="match status" value="1"/>
</dbReference>
<dbReference type="PROSITE" id="PS00447">
    <property type="entry name" value="DNA_POLYMERASE_A"/>
    <property type="match status" value="1"/>
</dbReference>
<organism evidence="16 17">
    <name type="scientific">Agromyces ramosus</name>
    <dbReference type="NCBI Taxonomy" id="33879"/>
    <lineage>
        <taxon>Bacteria</taxon>
        <taxon>Bacillati</taxon>
        <taxon>Actinomycetota</taxon>
        <taxon>Actinomycetes</taxon>
        <taxon>Micrococcales</taxon>
        <taxon>Microbacteriaceae</taxon>
        <taxon>Agromyces</taxon>
    </lineage>
</organism>
<dbReference type="InterPro" id="IPR036279">
    <property type="entry name" value="5-3_exonuclease_C_sf"/>
</dbReference>
<feature type="compositionally biased region" description="Low complexity" evidence="13">
    <location>
        <begin position="305"/>
        <end position="325"/>
    </location>
</feature>
<dbReference type="Gene3D" id="3.30.420.10">
    <property type="entry name" value="Ribonuclease H-like superfamily/Ribonuclease H"/>
    <property type="match status" value="1"/>
</dbReference>
<dbReference type="InterPro" id="IPR020046">
    <property type="entry name" value="5-3_exonucl_a-hlix_arch_N"/>
</dbReference>
<dbReference type="InterPro" id="IPR002421">
    <property type="entry name" value="5-3_exonuclease"/>
</dbReference>
<dbReference type="PRINTS" id="PR00868">
    <property type="entry name" value="DNAPOLI"/>
</dbReference>
<keyword evidence="2 12" id="KW-0808">Transferase</keyword>
<dbReference type="SUPFAM" id="SSF56672">
    <property type="entry name" value="DNA/RNA polymerases"/>
    <property type="match status" value="1"/>
</dbReference>
<evidence type="ECO:0000256" key="6">
    <source>
        <dbReference type="ARBA" id="ARBA00022839"/>
    </source>
</evidence>